<dbReference type="GO" id="GO:0015627">
    <property type="term" value="C:type II protein secretion system complex"/>
    <property type="evidence" value="ECO:0007669"/>
    <property type="project" value="InterPro"/>
</dbReference>
<dbReference type="AlphaFoldDB" id="A0A1M6ZL14"/>
<protein>
    <recommendedName>
        <fullName evidence="2">Type II secretion system protein H</fullName>
    </recommendedName>
    <alternativeName>
        <fullName evidence="10">General secretion pathway protein H</fullName>
    </alternativeName>
</protein>
<keyword evidence="3" id="KW-1003">Cell membrane</keyword>
<evidence type="ECO:0000256" key="3">
    <source>
        <dbReference type="ARBA" id="ARBA00022475"/>
    </source>
</evidence>
<dbReference type="Proteomes" id="UP000184248">
    <property type="component" value="Unassembled WGS sequence"/>
</dbReference>
<sequence length="184" mass="20289">MRPKRITETYHTGIPDSLAKPRQAGLTLLELCVVTGLLAFTVAWTAPRLDGFMARNEVTSDVMRLKEVLATARNAAIVRRTVITVCPSRDGRRCSDDWTMPLSILQGEVDLPPSQRTLLGRRNASQVPAIAYRLDHRPVRYQPTGHATGHNGTFRLCGRRGEGASVIVSNFGRVRVVDTTPPTC</sequence>
<evidence type="ECO:0000256" key="2">
    <source>
        <dbReference type="ARBA" id="ARBA00021549"/>
    </source>
</evidence>
<gene>
    <name evidence="13" type="ORF">SAMN05192556_11114</name>
</gene>
<dbReference type="OrthoDB" id="6182870at2"/>
<evidence type="ECO:0000256" key="10">
    <source>
        <dbReference type="ARBA" id="ARBA00030775"/>
    </source>
</evidence>
<dbReference type="Gene3D" id="3.55.40.10">
    <property type="entry name" value="minor pseudopilin epsh domain"/>
    <property type="match status" value="1"/>
</dbReference>
<organism evidence="13 14">
    <name type="scientific">Halomonas caseinilytica</name>
    <dbReference type="NCBI Taxonomy" id="438744"/>
    <lineage>
        <taxon>Bacteria</taxon>
        <taxon>Pseudomonadati</taxon>
        <taxon>Pseudomonadota</taxon>
        <taxon>Gammaproteobacteria</taxon>
        <taxon>Oceanospirillales</taxon>
        <taxon>Halomonadaceae</taxon>
        <taxon>Halomonas</taxon>
    </lineage>
</organism>
<keyword evidence="14" id="KW-1185">Reference proteome</keyword>
<dbReference type="SUPFAM" id="SSF54523">
    <property type="entry name" value="Pili subunits"/>
    <property type="match status" value="1"/>
</dbReference>
<comment type="subcellular location">
    <subcellularLocation>
        <location evidence="1">Cell inner membrane</location>
        <topology evidence="1">Single-pass membrane protein</topology>
    </subcellularLocation>
</comment>
<accession>A0A1M6ZL14</accession>
<evidence type="ECO:0000256" key="6">
    <source>
        <dbReference type="ARBA" id="ARBA00022692"/>
    </source>
</evidence>
<evidence type="ECO:0000256" key="8">
    <source>
        <dbReference type="ARBA" id="ARBA00023136"/>
    </source>
</evidence>
<feature type="domain" description="General secretion pathway GspH" evidence="12">
    <location>
        <begin position="63"/>
        <end position="170"/>
    </location>
</feature>
<feature type="transmembrane region" description="Helical" evidence="11">
    <location>
        <begin position="24"/>
        <end position="46"/>
    </location>
</feature>
<evidence type="ECO:0000256" key="11">
    <source>
        <dbReference type="SAM" id="Phobius"/>
    </source>
</evidence>
<dbReference type="GO" id="GO:0005886">
    <property type="term" value="C:plasma membrane"/>
    <property type="evidence" value="ECO:0007669"/>
    <property type="project" value="UniProtKB-SubCell"/>
</dbReference>
<dbReference type="InterPro" id="IPR045584">
    <property type="entry name" value="Pilin-like"/>
</dbReference>
<dbReference type="RefSeq" id="WP_064700198.1">
    <property type="nucleotide sequence ID" value="NZ_BDEO01000010.1"/>
</dbReference>
<evidence type="ECO:0000256" key="9">
    <source>
        <dbReference type="ARBA" id="ARBA00025772"/>
    </source>
</evidence>
<evidence type="ECO:0000256" key="4">
    <source>
        <dbReference type="ARBA" id="ARBA00022481"/>
    </source>
</evidence>
<evidence type="ECO:0000256" key="7">
    <source>
        <dbReference type="ARBA" id="ARBA00022989"/>
    </source>
</evidence>
<evidence type="ECO:0000313" key="13">
    <source>
        <dbReference type="EMBL" id="SHL31053.1"/>
    </source>
</evidence>
<keyword evidence="5" id="KW-0997">Cell inner membrane</keyword>
<evidence type="ECO:0000256" key="1">
    <source>
        <dbReference type="ARBA" id="ARBA00004377"/>
    </source>
</evidence>
<dbReference type="EMBL" id="FRAL01000011">
    <property type="protein sequence ID" value="SHL31053.1"/>
    <property type="molecule type" value="Genomic_DNA"/>
</dbReference>
<comment type="similarity">
    <text evidence="9">Belongs to the GSP H family.</text>
</comment>
<proteinExistence type="inferred from homology"/>
<evidence type="ECO:0000256" key="5">
    <source>
        <dbReference type="ARBA" id="ARBA00022519"/>
    </source>
</evidence>
<keyword evidence="6 11" id="KW-0812">Transmembrane</keyword>
<evidence type="ECO:0000313" key="14">
    <source>
        <dbReference type="Proteomes" id="UP000184248"/>
    </source>
</evidence>
<evidence type="ECO:0000259" key="12">
    <source>
        <dbReference type="Pfam" id="PF12019"/>
    </source>
</evidence>
<dbReference type="GO" id="GO:0015628">
    <property type="term" value="P:protein secretion by the type II secretion system"/>
    <property type="evidence" value="ECO:0007669"/>
    <property type="project" value="InterPro"/>
</dbReference>
<dbReference type="InterPro" id="IPR022346">
    <property type="entry name" value="T2SS_GspH"/>
</dbReference>
<reference evidence="14" key="1">
    <citation type="submission" date="2016-11" db="EMBL/GenBank/DDBJ databases">
        <authorList>
            <person name="Varghese N."/>
            <person name="Submissions S."/>
        </authorList>
    </citation>
    <scope>NUCLEOTIDE SEQUENCE [LARGE SCALE GENOMIC DNA]</scope>
    <source>
        <strain evidence="14">ALO Sharm</strain>
    </source>
</reference>
<keyword evidence="8 11" id="KW-0472">Membrane</keyword>
<name>A0A1M6ZL14_9GAMM</name>
<keyword evidence="4" id="KW-0488">Methylation</keyword>
<keyword evidence="7 11" id="KW-1133">Transmembrane helix</keyword>
<dbReference type="Pfam" id="PF12019">
    <property type="entry name" value="GspH"/>
    <property type="match status" value="1"/>
</dbReference>